<protein>
    <recommendedName>
        <fullName evidence="2">Carboxypeptidase regulatory-like domain-containing protein</fullName>
    </recommendedName>
</protein>
<dbReference type="PROSITE" id="PS51257">
    <property type="entry name" value="PROKAR_LIPOPROTEIN"/>
    <property type="match status" value="1"/>
</dbReference>
<proteinExistence type="predicted"/>
<dbReference type="InterPro" id="IPR008969">
    <property type="entry name" value="CarboxyPept-like_regulatory"/>
</dbReference>
<dbReference type="SUPFAM" id="SSF49464">
    <property type="entry name" value="Carboxypeptidase regulatory domain-like"/>
    <property type="match status" value="1"/>
</dbReference>
<evidence type="ECO:0000313" key="1">
    <source>
        <dbReference type="EMBL" id="ADI22078.1"/>
    </source>
</evidence>
<sequence length="156" mass="15723">MHAYFSKTVVLVLIAGVGLIGCGGGDTGPVTHSVKGKLTKGGEPLANVSITFAAASGGEGGADTDAQGMYETVVPAGTYKIVLAMAALGSADTGSADTGSADDGPVGDVDVAEDDIDTSDPMAMEASFPETWTAYETSPKEFTVVEGENTIDIEIE</sequence>
<organism evidence="1">
    <name type="scientific">uncultured myxobacterium HF0200_08J13</name>
    <dbReference type="NCBI Taxonomy" id="723558"/>
    <lineage>
        <taxon>Bacteria</taxon>
        <taxon>Pseudomonadati</taxon>
        <taxon>Myxococcota</taxon>
        <taxon>Myxococcia</taxon>
        <taxon>Myxococcales</taxon>
        <taxon>environmental samples</taxon>
    </lineage>
</organism>
<dbReference type="AlphaFoldDB" id="E7C3Q4"/>
<accession>E7C3Q4</accession>
<dbReference type="Gene3D" id="2.60.40.1120">
    <property type="entry name" value="Carboxypeptidase-like, regulatory domain"/>
    <property type="match status" value="1"/>
</dbReference>
<evidence type="ECO:0008006" key="2">
    <source>
        <dbReference type="Google" id="ProtNLM"/>
    </source>
</evidence>
<dbReference type="EMBL" id="GU567974">
    <property type="protein sequence ID" value="ADI22078.1"/>
    <property type="molecule type" value="Genomic_DNA"/>
</dbReference>
<name>E7C3Q4_9BACT</name>
<reference evidence="1" key="1">
    <citation type="submission" date="2010-01" db="EMBL/GenBank/DDBJ databases">
        <title>Genome fragments of uncultured bacteria from the North Pacific subtropical Gyre.</title>
        <authorList>
            <person name="Pham V.D."/>
            <person name="Delong E.F."/>
        </authorList>
    </citation>
    <scope>NUCLEOTIDE SEQUENCE</scope>
</reference>